<sequence length="562" mass="64246">MKSFQSIFFLSLLLSLTNCAKQSAPQGGPRDEDPPQLLEADPVDQSLNTKPEEINLIFDEYIKLDNPSKNIIITPRLNKDEIVTTALKNTLNIKLNQDLEENTTYVFNFQKSVQDFSEGNPAENLKLVFSTGPTIDSLEVTGSINYYFPERRTEYKNVIVGLYPENDTTDLFTASPYYISQVDTAGNYKITNIKNGRYRAYAWNDENNSLKAEYKSEQNDFILDTLDINENIAGLNFNLSLSDLTPLRLLRSSYSNGSYDFILNKNPIEISLENEELGQSIFYTKEDKRIKLFSDKVREDSLSYQINLIDSVGNKVDTLIWAKFPENNRKPDELTTSTNAGKNFIDTLRATFTFSRPIVEINTDSLFIPIDSTTRIAIKEEMFYFKDSLMRNILEFKIPLTDSTKIESFVITAADSTFKDIQGQYNEKAITANYKKIRPETLADLIQGTIIDASGPFIVQLLDSKGNLYRELFIDEGNTYQFDKVEAGSYQIRVIEDKNGNHRWDPSNFFENRQAEKVYYYQDTETKSKSIVIRGGWTNEGIDIYPSKSTGVEVKKPVENPQ</sequence>
<protein>
    <submittedName>
        <fullName evidence="5">Polysaccharide lyase family 4, domain II</fullName>
    </submittedName>
</protein>
<feature type="chain" id="PRO_5013020461" evidence="3">
    <location>
        <begin position="21"/>
        <end position="562"/>
    </location>
</feature>
<keyword evidence="5" id="KW-0456">Lyase</keyword>
<dbReference type="Proteomes" id="UP000184609">
    <property type="component" value="Unassembled WGS sequence"/>
</dbReference>
<keyword evidence="6" id="KW-1185">Reference proteome</keyword>
<accession>A0A1M7ZAX5</accession>
<feature type="signal peptide" evidence="3">
    <location>
        <begin position="1"/>
        <end position="20"/>
    </location>
</feature>
<evidence type="ECO:0000256" key="3">
    <source>
        <dbReference type="SAM" id="SignalP"/>
    </source>
</evidence>
<dbReference type="OrthoDB" id="9809989at2"/>
<dbReference type="Pfam" id="PF13205">
    <property type="entry name" value="Big_5"/>
    <property type="match status" value="1"/>
</dbReference>
<proteinExistence type="predicted"/>
<dbReference type="RefSeq" id="WP_083586413.1">
    <property type="nucleotide sequence ID" value="NZ_FRXN01000002.1"/>
</dbReference>
<dbReference type="EMBL" id="FRXN01000002">
    <property type="protein sequence ID" value="SHO62068.1"/>
    <property type="molecule type" value="Genomic_DNA"/>
</dbReference>
<keyword evidence="1 3" id="KW-0732">Signal</keyword>
<evidence type="ECO:0000259" key="4">
    <source>
        <dbReference type="Pfam" id="PF13205"/>
    </source>
</evidence>
<dbReference type="GO" id="GO:0016829">
    <property type="term" value="F:lyase activity"/>
    <property type="evidence" value="ECO:0007669"/>
    <property type="project" value="UniProtKB-KW"/>
</dbReference>
<feature type="region of interest" description="Disordered" evidence="2">
    <location>
        <begin position="22"/>
        <end position="45"/>
    </location>
</feature>
<evidence type="ECO:0000313" key="6">
    <source>
        <dbReference type="Proteomes" id="UP000184609"/>
    </source>
</evidence>
<evidence type="ECO:0000256" key="1">
    <source>
        <dbReference type="ARBA" id="ARBA00022729"/>
    </source>
</evidence>
<reference evidence="6" key="1">
    <citation type="submission" date="2016-12" db="EMBL/GenBank/DDBJ databases">
        <authorList>
            <person name="Varghese N."/>
            <person name="Submissions S."/>
        </authorList>
    </citation>
    <scope>NUCLEOTIDE SEQUENCE [LARGE SCALE GENOMIC DNA]</scope>
    <source>
        <strain evidence="6">DSM 25035</strain>
    </source>
</reference>
<dbReference type="AlphaFoldDB" id="A0A1M7ZAX5"/>
<feature type="domain" description="SbsA Ig-like" evidence="4">
    <location>
        <begin position="31"/>
        <end position="131"/>
    </location>
</feature>
<evidence type="ECO:0000313" key="5">
    <source>
        <dbReference type="EMBL" id="SHO62068.1"/>
    </source>
</evidence>
<gene>
    <name evidence="5" type="ORF">SAMN04488108_1838</name>
</gene>
<organism evidence="5 6">
    <name type="scientific">Algoriphagus zhangzhouensis</name>
    <dbReference type="NCBI Taxonomy" id="1073327"/>
    <lineage>
        <taxon>Bacteria</taxon>
        <taxon>Pseudomonadati</taxon>
        <taxon>Bacteroidota</taxon>
        <taxon>Cytophagia</taxon>
        <taxon>Cytophagales</taxon>
        <taxon>Cyclobacteriaceae</taxon>
        <taxon>Algoriphagus</taxon>
    </lineage>
</organism>
<name>A0A1M7ZAX5_9BACT</name>
<evidence type="ECO:0000256" key="2">
    <source>
        <dbReference type="SAM" id="MobiDB-lite"/>
    </source>
</evidence>
<dbReference type="InterPro" id="IPR032812">
    <property type="entry name" value="SbsA_Ig"/>
</dbReference>
<dbReference type="STRING" id="1073327.SAMN04488108_1838"/>